<reference evidence="1 3" key="1">
    <citation type="journal article" date="2008" name="Science">
        <title>The Physcomitrella genome reveals evolutionary insights into the conquest of land by plants.</title>
        <authorList>
            <person name="Rensing S."/>
            <person name="Lang D."/>
            <person name="Zimmer A."/>
            <person name="Terry A."/>
            <person name="Salamov A."/>
            <person name="Shapiro H."/>
            <person name="Nishiyama T."/>
            <person name="Perroud P.-F."/>
            <person name="Lindquist E."/>
            <person name="Kamisugi Y."/>
            <person name="Tanahashi T."/>
            <person name="Sakakibara K."/>
            <person name="Fujita T."/>
            <person name="Oishi K."/>
            <person name="Shin-I T."/>
            <person name="Kuroki Y."/>
            <person name="Toyoda A."/>
            <person name="Suzuki Y."/>
            <person name="Hashimoto A."/>
            <person name="Yamaguchi K."/>
            <person name="Sugano A."/>
            <person name="Kohara Y."/>
            <person name="Fujiyama A."/>
            <person name="Anterola A."/>
            <person name="Aoki S."/>
            <person name="Ashton N."/>
            <person name="Barbazuk W.B."/>
            <person name="Barker E."/>
            <person name="Bennetzen J."/>
            <person name="Bezanilla M."/>
            <person name="Blankenship R."/>
            <person name="Cho S.H."/>
            <person name="Dutcher S."/>
            <person name="Estelle M."/>
            <person name="Fawcett J.A."/>
            <person name="Gundlach H."/>
            <person name="Hanada K."/>
            <person name="Heyl A."/>
            <person name="Hicks K.A."/>
            <person name="Hugh J."/>
            <person name="Lohr M."/>
            <person name="Mayer K."/>
            <person name="Melkozernov A."/>
            <person name="Murata T."/>
            <person name="Nelson D."/>
            <person name="Pils B."/>
            <person name="Prigge M."/>
            <person name="Reiss B."/>
            <person name="Renner T."/>
            <person name="Rombauts S."/>
            <person name="Rushton P."/>
            <person name="Sanderfoot A."/>
            <person name="Schween G."/>
            <person name="Shiu S.-H."/>
            <person name="Stueber K."/>
            <person name="Theodoulou F.L."/>
            <person name="Tu H."/>
            <person name="Van de Peer Y."/>
            <person name="Verrier P.J."/>
            <person name="Waters E."/>
            <person name="Wood A."/>
            <person name="Yang L."/>
            <person name="Cove D."/>
            <person name="Cuming A."/>
            <person name="Hasebe M."/>
            <person name="Lucas S."/>
            <person name="Mishler D.B."/>
            <person name="Reski R."/>
            <person name="Grigoriev I."/>
            <person name="Quatrano R.S."/>
            <person name="Boore J.L."/>
        </authorList>
    </citation>
    <scope>NUCLEOTIDE SEQUENCE [LARGE SCALE GENOMIC DNA]</scope>
    <source>
        <strain evidence="2 3">cv. Gransden 2004</strain>
    </source>
</reference>
<dbReference type="AlphaFoldDB" id="A0A2K1J0Y3"/>
<dbReference type="Gramene" id="Pp3c18_13471V3.1">
    <property type="protein sequence ID" value="Pp3c18_13471V3.1"/>
    <property type="gene ID" value="Pp3c18_13471"/>
</dbReference>
<reference evidence="2" key="3">
    <citation type="submission" date="2020-12" db="UniProtKB">
        <authorList>
            <consortium name="EnsemblPlants"/>
        </authorList>
    </citation>
    <scope>IDENTIFICATION</scope>
</reference>
<dbReference type="EMBL" id="ABEU02000018">
    <property type="protein sequence ID" value="PNR35189.1"/>
    <property type="molecule type" value="Genomic_DNA"/>
</dbReference>
<organism evidence="1">
    <name type="scientific">Physcomitrium patens</name>
    <name type="common">Spreading-leaved earth moss</name>
    <name type="synonym">Physcomitrella patens</name>
    <dbReference type="NCBI Taxonomy" id="3218"/>
    <lineage>
        <taxon>Eukaryota</taxon>
        <taxon>Viridiplantae</taxon>
        <taxon>Streptophyta</taxon>
        <taxon>Embryophyta</taxon>
        <taxon>Bryophyta</taxon>
        <taxon>Bryophytina</taxon>
        <taxon>Bryopsida</taxon>
        <taxon>Funariidae</taxon>
        <taxon>Funariales</taxon>
        <taxon>Funariaceae</taxon>
        <taxon>Physcomitrium</taxon>
    </lineage>
</organism>
<name>A0A2K1J0Y3_PHYPA</name>
<dbReference type="InParanoid" id="A0A2K1J0Y3"/>
<gene>
    <name evidence="1" type="ORF">PHYPA_023088</name>
</gene>
<dbReference type="EnsemblPlants" id="Pp3c18_13471V3.1">
    <property type="protein sequence ID" value="Pp3c18_13471V3.1"/>
    <property type="gene ID" value="Pp3c18_13471"/>
</dbReference>
<evidence type="ECO:0000313" key="2">
    <source>
        <dbReference type="EnsemblPlants" id="Pp3c18_13471V3.1"/>
    </source>
</evidence>
<sequence length="65" mass="7366">MIQCSSIRTYSPSALKCDSLLRPCVCAPCAWFPSTYRRAFLCCELDFSARPLFYTFLVIICSTVV</sequence>
<evidence type="ECO:0000313" key="1">
    <source>
        <dbReference type="EMBL" id="PNR35189.1"/>
    </source>
</evidence>
<evidence type="ECO:0000313" key="3">
    <source>
        <dbReference type="Proteomes" id="UP000006727"/>
    </source>
</evidence>
<proteinExistence type="predicted"/>
<protein>
    <submittedName>
        <fullName evidence="1 2">Uncharacterized protein</fullName>
    </submittedName>
</protein>
<reference evidence="1 3" key="2">
    <citation type="journal article" date="2018" name="Plant J.">
        <title>The Physcomitrella patens chromosome-scale assembly reveals moss genome structure and evolution.</title>
        <authorList>
            <person name="Lang D."/>
            <person name="Ullrich K.K."/>
            <person name="Murat F."/>
            <person name="Fuchs J."/>
            <person name="Jenkins J."/>
            <person name="Haas F.B."/>
            <person name="Piednoel M."/>
            <person name="Gundlach H."/>
            <person name="Van Bel M."/>
            <person name="Meyberg R."/>
            <person name="Vives C."/>
            <person name="Morata J."/>
            <person name="Symeonidi A."/>
            <person name="Hiss M."/>
            <person name="Muchero W."/>
            <person name="Kamisugi Y."/>
            <person name="Saleh O."/>
            <person name="Blanc G."/>
            <person name="Decker E.L."/>
            <person name="van Gessel N."/>
            <person name="Grimwood J."/>
            <person name="Hayes R.D."/>
            <person name="Graham S.W."/>
            <person name="Gunter L.E."/>
            <person name="McDaniel S.F."/>
            <person name="Hoernstein S.N.W."/>
            <person name="Larsson A."/>
            <person name="Li F.W."/>
            <person name="Perroud P.F."/>
            <person name="Phillips J."/>
            <person name="Ranjan P."/>
            <person name="Rokshar D.S."/>
            <person name="Rothfels C.J."/>
            <person name="Schneider L."/>
            <person name="Shu S."/>
            <person name="Stevenson D.W."/>
            <person name="Thummler F."/>
            <person name="Tillich M."/>
            <person name="Villarreal Aguilar J.C."/>
            <person name="Widiez T."/>
            <person name="Wong G.K."/>
            <person name="Wymore A."/>
            <person name="Zhang Y."/>
            <person name="Zimmer A.D."/>
            <person name="Quatrano R.S."/>
            <person name="Mayer K.F.X."/>
            <person name="Goodstein D."/>
            <person name="Casacuberta J.M."/>
            <person name="Vandepoele K."/>
            <person name="Reski R."/>
            <person name="Cuming A.C."/>
            <person name="Tuskan G.A."/>
            <person name="Maumus F."/>
            <person name="Salse J."/>
            <person name="Schmutz J."/>
            <person name="Rensing S.A."/>
        </authorList>
    </citation>
    <scope>NUCLEOTIDE SEQUENCE [LARGE SCALE GENOMIC DNA]</scope>
    <source>
        <strain evidence="2 3">cv. Gransden 2004</strain>
    </source>
</reference>
<dbReference type="Proteomes" id="UP000006727">
    <property type="component" value="Chromosome 18"/>
</dbReference>
<accession>A0A2K1J0Y3</accession>
<keyword evidence="3" id="KW-1185">Reference proteome</keyword>